<dbReference type="GeneID" id="62154147"/>
<protein>
    <submittedName>
        <fullName evidence="2">Uncharacterized protein</fullName>
    </submittedName>
</protein>
<comment type="caution">
    <text evidence="2">The sequence shown here is derived from an EMBL/GenBank/DDBJ whole genome shotgun (WGS) entry which is preliminary data.</text>
</comment>
<name>A0A9P5LWA5_9HELO</name>
<dbReference type="AlphaFoldDB" id="A0A9P5LWA5"/>
<feature type="signal peptide" evidence="1">
    <location>
        <begin position="1"/>
        <end position="19"/>
    </location>
</feature>
<dbReference type="Proteomes" id="UP000710849">
    <property type="component" value="Unassembled WGS sequence"/>
</dbReference>
<keyword evidence="3" id="KW-1185">Reference proteome</keyword>
<sequence>MKNFIINFIICFLASIAIADTHDVPLVEGVKLLEFFPSGVPIDLNKSGIVFRQVWSPLKWKLVLFCESDNLSNDINCYWSVRSTLSPISTQPAVKTLFLSSRAKQNPDKQIYTRSIDHRNLTLTKLIHRSCQPTTPTTLR</sequence>
<dbReference type="EMBL" id="RCSW01000028">
    <property type="protein sequence ID" value="KAF7925478.1"/>
    <property type="molecule type" value="Genomic_DNA"/>
</dbReference>
<evidence type="ECO:0000313" key="2">
    <source>
        <dbReference type="EMBL" id="KAF7925478.1"/>
    </source>
</evidence>
<feature type="chain" id="PRO_5040334136" evidence="1">
    <location>
        <begin position="20"/>
        <end position="140"/>
    </location>
</feature>
<proteinExistence type="predicted"/>
<accession>A0A9P5LWA5</accession>
<evidence type="ECO:0000313" key="3">
    <source>
        <dbReference type="Proteomes" id="UP000710849"/>
    </source>
</evidence>
<keyword evidence="1" id="KW-0732">Signal</keyword>
<evidence type="ECO:0000256" key="1">
    <source>
        <dbReference type="SAM" id="SignalP"/>
    </source>
</evidence>
<organism evidence="2 3">
    <name type="scientific">Botrytis byssoidea</name>
    <dbReference type="NCBI Taxonomy" id="139641"/>
    <lineage>
        <taxon>Eukaryota</taxon>
        <taxon>Fungi</taxon>
        <taxon>Dikarya</taxon>
        <taxon>Ascomycota</taxon>
        <taxon>Pezizomycotina</taxon>
        <taxon>Leotiomycetes</taxon>
        <taxon>Helotiales</taxon>
        <taxon>Sclerotiniaceae</taxon>
        <taxon>Botrytis</taxon>
    </lineage>
</organism>
<dbReference type="RefSeq" id="XP_038728192.1">
    <property type="nucleotide sequence ID" value="XM_038881074.1"/>
</dbReference>
<gene>
    <name evidence="2" type="ORF">EAE97_010559</name>
</gene>
<reference evidence="2 3" key="1">
    <citation type="journal article" date="2020" name="Genome Biol. Evol.">
        <title>Comparative genomics of Sclerotiniaceae.</title>
        <authorList>
            <person name="Valero Jimenez C.A."/>
            <person name="Steentjes M."/>
            <person name="Scholten O.E."/>
            <person name="Van Kan J.A.L."/>
        </authorList>
    </citation>
    <scope>NUCLEOTIDE SEQUENCE [LARGE SCALE GENOMIC DNA]</scope>
    <source>
        <strain evidence="2 3">MUCL 94</strain>
    </source>
</reference>